<gene>
    <name evidence="1" type="ORF">H2204_010441</name>
</gene>
<protein>
    <submittedName>
        <fullName evidence="1">Uncharacterized protein</fullName>
    </submittedName>
</protein>
<dbReference type="EMBL" id="JAPDRN010000088">
    <property type="protein sequence ID" value="KAJ9625349.1"/>
    <property type="molecule type" value="Genomic_DNA"/>
</dbReference>
<proteinExistence type="predicted"/>
<name>A0AA39CUX2_9EURO</name>
<dbReference type="AlphaFoldDB" id="A0AA39CUX2"/>
<evidence type="ECO:0000313" key="1">
    <source>
        <dbReference type="EMBL" id="KAJ9625349.1"/>
    </source>
</evidence>
<dbReference type="Proteomes" id="UP001172681">
    <property type="component" value="Unassembled WGS sequence"/>
</dbReference>
<organism evidence="1 2">
    <name type="scientific">Knufia peltigerae</name>
    <dbReference type="NCBI Taxonomy" id="1002370"/>
    <lineage>
        <taxon>Eukaryota</taxon>
        <taxon>Fungi</taxon>
        <taxon>Dikarya</taxon>
        <taxon>Ascomycota</taxon>
        <taxon>Pezizomycotina</taxon>
        <taxon>Eurotiomycetes</taxon>
        <taxon>Chaetothyriomycetidae</taxon>
        <taxon>Chaetothyriales</taxon>
        <taxon>Trichomeriaceae</taxon>
        <taxon>Knufia</taxon>
    </lineage>
</organism>
<sequence length="214" mass="24059">MDYTAYALAADPNGDKFLTKKSQSKVKFRATFPEKYCSVNQRQTGEPFVMKFSIEVEEERGIMINRVAPIIGLQSAIDREIASGLPCIAFREVGPQDHPRKQPVFSLRLDLFYLEDYRKREKLSPCAFNPGDFKVLGLEGYEGEYILNQPFEYLQSRVVCGIMSPGQRYCANVAPLEAPGCKGSDGSSPIQQHQIQTVPVELELSPRAVFTLIQ</sequence>
<keyword evidence="2" id="KW-1185">Reference proteome</keyword>
<accession>A0AA39CUX2</accession>
<evidence type="ECO:0000313" key="2">
    <source>
        <dbReference type="Proteomes" id="UP001172681"/>
    </source>
</evidence>
<reference evidence="1" key="1">
    <citation type="submission" date="2022-10" db="EMBL/GenBank/DDBJ databases">
        <title>Culturing micro-colonial fungi from biological soil crusts in the Mojave desert and describing Neophaeococcomyces mojavensis, and introducing the new genera and species Taxawa tesnikishii.</title>
        <authorList>
            <person name="Kurbessoian T."/>
            <person name="Stajich J.E."/>
        </authorList>
    </citation>
    <scope>NUCLEOTIDE SEQUENCE</scope>
    <source>
        <strain evidence="1">TK_35</strain>
    </source>
</reference>
<comment type="caution">
    <text evidence="1">The sequence shown here is derived from an EMBL/GenBank/DDBJ whole genome shotgun (WGS) entry which is preliminary data.</text>
</comment>